<gene>
    <name evidence="1" type="ORF">ElyMa_006995300</name>
</gene>
<evidence type="ECO:0000313" key="1">
    <source>
        <dbReference type="EMBL" id="GFS24132.1"/>
    </source>
</evidence>
<reference evidence="1 2" key="1">
    <citation type="journal article" date="2021" name="Elife">
        <title>Chloroplast acquisition without the gene transfer in kleptoplastic sea slugs, Plakobranchus ocellatus.</title>
        <authorList>
            <person name="Maeda T."/>
            <person name="Takahashi S."/>
            <person name="Yoshida T."/>
            <person name="Shimamura S."/>
            <person name="Takaki Y."/>
            <person name="Nagai Y."/>
            <person name="Toyoda A."/>
            <person name="Suzuki Y."/>
            <person name="Arimoto A."/>
            <person name="Ishii H."/>
            <person name="Satoh N."/>
            <person name="Nishiyama T."/>
            <person name="Hasebe M."/>
            <person name="Maruyama T."/>
            <person name="Minagawa J."/>
            <person name="Obokata J."/>
            <person name="Shigenobu S."/>
        </authorList>
    </citation>
    <scope>NUCLEOTIDE SEQUENCE [LARGE SCALE GENOMIC DNA]</scope>
</reference>
<protein>
    <submittedName>
        <fullName evidence="1">Uncharacterized protein</fullName>
    </submittedName>
</protein>
<name>A0AAV4JT80_9GAST</name>
<proteinExistence type="predicted"/>
<accession>A0AAV4JT80</accession>
<dbReference type="AlphaFoldDB" id="A0AAV4JT80"/>
<keyword evidence="2" id="KW-1185">Reference proteome</keyword>
<organism evidence="1 2">
    <name type="scientific">Elysia marginata</name>
    <dbReference type="NCBI Taxonomy" id="1093978"/>
    <lineage>
        <taxon>Eukaryota</taxon>
        <taxon>Metazoa</taxon>
        <taxon>Spiralia</taxon>
        <taxon>Lophotrochozoa</taxon>
        <taxon>Mollusca</taxon>
        <taxon>Gastropoda</taxon>
        <taxon>Heterobranchia</taxon>
        <taxon>Euthyneura</taxon>
        <taxon>Panpulmonata</taxon>
        <taxon>Sacoglossa</taxon>
        <taxon>Placobranchoidea</taxon>
        <taxon>Plakobranchidae</taxon>
        <taxon>Elysia</taxon>
    </lineage>
</organism>
<sequence length="363" mass="40637">MSHPSAVPGLCIMSKYRTLQQYQNSASCLHVIPFSCTRSVHHVFMSHPSAVRDLFIMFSCHTIQLYQDCASYVHVASYSYTMSVHHVFISHPSAVPGLCVMPSCLTLQLYQVCVSCLHVAPFSCTRFVHHVFMSHPSAVPGLCIMSSCRTLQLYHVCASCLHIFMSHPSAVPSLCIMSSCRTLQLYQLYQVCTSCLHVAPFSCTRSVHHVFVSHPLAVPECCEDDLDEFSITFLDIKAKRIHNRVRVKFRTALDVYEYVPTTMSETASSGISVKAGGSNSLTLCEVQVFGGEYFLRYVRWKCLENYNVPLESLVCFVSAAATVHKNEGVFRLLAVARVGVLQALLEKTARQKHVRSFLKMSCN</sequence>
<evidence type="ECO:0000313" key="2">
    <source>
        <dbReference type="Proteomes" id="UP000762676"/>
    </source>
</evidence>
<comment type="caution">
    <text evidence="1">The sequence shown here is derived from an EMBL/GenBank/DDBJ whole genome shotgun (WGS) entry which is preliminary data.</text>
</comment>
<dbReference type="Proteomes" id="UP000762676">
    <property type="component" value="Unassembled WGS sequence"/>
</dbReference>
<dbReference type="EMBL" id="BMAT01013980">
    <property type="protein sequence ID" value="GFS24132.1"/>
    <property type="molecule type" value="Genomic_DNA"/>
</dbReference>